<dbReference type="AlphaFoldDB" id="A0A382V516"/>
<dbReference type="CDD" id="cd03257">
    <property type="entry name" value="ABC_NikE_OppD_transporters"/>
    <property type="match status" value="1"/>
</dbReference>
<dbReference type="PROSITE" id="PS50893">
    <property type="entry name" value="ABC_TRANSPORTER_2"/>
    <property type="match status" value="1"/>
</dbReference>
<dbReference type="Gene3D" id="3.40.50.300">
    <property type="entry name" value="P-loop containing nucleotide triphosphate hydrolases"/>
    <property type="match status" value="1"/>
</dbReference>
<dbReference type="FunFam" id="3.40.50.300:FF:000016">
    <property type="entry name" value="Oligopeptide ABC transporter ATP-binding component"/>
    <property type="match status" value="1"/>
</dbReference>
<dbReference type="InterPro" id="IPR003439">
    <property type="entry name" value="ABC_transporter-like_ATP-bd"/>
</dbReference>
<dbReference type="SMART" id="SM00382">
    <property type="entry name" value="AAA"/>
    <property type="match status" value="1"/>
</dbReference>
<organism evidence="10">
    <name type="scientific">marine metagenome</name>
    <dbReference type="NCBI Taxonomy" id="408172"/>
    <lineage>
        <taxon>unclassified sequences</taxon>
        <taxon>metagenomes</taxon>
        <taxon>ecological metagenomes</taxon>
    </lineage>
</organism>
<evidence type="ECO:0000256" key="3">
    <source>
        <dbReference type="ARBA" id="ARBA00022475"/>
    </source>
</evidence>
<keyword evidence="7" id="KW-1278">Translocase</keyword>
<dbReference type="InterPro" id="IPR050388">
    <property type="entry name" value="ABC_Ni/Peptide_Import"/>
</dbReference>
<dbReference type="InterPro" id="IPR017871">
    <property type="entry name" value="ABC_transporter-like_CS"/>
</dbReference>
<evidence type="ECO:0000256" key="1">
    <source>
        <dbReference type="ARBA" id="ARBA00004202"/>
    </source>
</evidence>
<keyword evidence="6" id="KW-0067">ATP-binding</keyword>
<dbReference type="GO" id="GO:0005886">
    <property type="term" value="C:plasma membrane"/>
    <property type="evidence" value="ECO:0007669"/>
    <property type="project" value="UniProtKB-SubCell"/>
</dbReference>
<evidence type="ECO:0000256" key="6">
    <source>
        <dbReference type="ARBA" id="ARBA00022840"/>
    </source>
</evidence>
<keyword evidence="8" id="KW-0472">Membrane</keyword>
<evidence type="ECO:0000313" key="10">
    <source>
        <dbReference type="EMBL" id="SVD41599.1"/>
    </source>
</evidence>
<keyword evidence="3" id="KW-1003">Cell membrane</keyword>
<dbReference type="GO" id="GO:0005524">
    <property type="term" value="F:ATP binding"/>
    <property type="evidence" value="ECO:0007669"/>
    <property type="project" value="UniProtKB-KW"/>
</dbReference>
<name>A0A382V516_9ZZZZ</name>
<keyword evidence="4" id="KW-0997">Cell inner membrane</keyword>
<evidence type="ECO:0000256" key="5">
    <source>
        <dbReference type="ARBA" id="ARBA00022741"/>
    </source>
</evidence>
<dbReference type="SUPFAM" id="SSF52540">
    <property type="entry name" value="P-loop containing nucleoside triphosphate hydrolases"/>
    <property type="match status" value="1"/>
</dbReference>
<evidence type="ECO:0000256" key="2">
    <source>
        <dbReference type="ARBA" id="ARBA00022448"/>
    </source>
</evidence>
<dbReference type="InterPro" id="IPR027417">
    <property type="entry name" value="P-loop_NTPase"/>
</dbReference>
<proteinExistence type="predicted"/>
<evidence type="ECO:0000259" key="9">
    <source>
        <dbReference type="PROSITE" id="PS50893"/>
    </source>
</evidence>
<feature type="domain" description="ABC transporter" evidence="9">
    <location>
        <begin position="12"/>
        <end position="267"/>
    </location>
</feature>
<keyword evidence="5" id="KW-0547">Nucleotide-binding</keyword>
<dbReference type="PROSITE" id="PS00211">
    <property type="entry name" value="ABC_TRANSPORTER_1"/>
    <property type="match status" value="1"/>
</dbReference>
<accession>A0A382V516</accession>
<comment type="subcellular location">
    <subcellularLocation>
        <location evidence="1">Cell membrane</location>
        <topology evidence="1">Peripheral membrane protein</topology>
    </subcellularLocation>
</comment>
<evidence type="ECO:0000256" key="7">
    <source>
        <dbReference type="ARBA" id="ARBA00022967"/>
    </source>
</evidence>
<feature type="non-terminal residue" evidence="10">
    <location>
        <position position="269"/>
    </location>
</feature>
<dbReference type="PANTHER" id="PTHR43297:SF14">
    <property type="entry name" value="ATPASE AAA-TYPE CORE DOMAIN-CONTAINING PROTEIN"/>
    <property type="match status" value="1"/>
</dbReference>
<dbReference type="InterPro" id="IPR003593">
    <property type="entry name" value="AAA+_ATPase"/>
</dbReference>
<dbReference type="EMBL" id="UINC01149246">
    <property type="protein sequence ID" value="SVD41599.1"/>
    <property type="molecule type" value="Genomic_DNA"/>
</dbReference>
<sequence length="269" mass="29791">VKNNIEDIFLDVRGLKTHFFTDEGIVKAVDGVDFTINRGRTICIVGESGCGKSITARSILQIIDKPGKIVEGKMLLQKNSGENIDICRLKSTGKAMRKIRGKEISMIFQEPMSSLSPIHTIGNQIMEGIELHFGISKSESRKRAIEILDRVGIPKAEERIDSYVFELSGGMRQRAMIAMALSCQPNLLIADEPTTALDVTTQANILDLIKKIQKDLNMTIMFITHDLGVVAEIADDVVVMYLGKVVESGDVDSIFNDPKHPYTKKLLES</sequence>
<dbReference type="Pfam" id="PF00005">
    <property type="entry name" value="ABC_tran"/>
    <property type="match status" value="1"/>
</dbReference>
<feature type="non-terminal residue" evidence="10">
    <location>
        <position position="1"/>
    </location>
</feature>
<protein>
    <recommendedName>
        <fullName evidence="9">ABC transporter domain-containing protein</fullName>
    </recommendedName>
</protein>
<reference evidence="10" key="1">
    <citation type="submission" date="2018-05" db="EMBL/GenBank/DDBJ databases">
        <authorList>
            <person name="Lanie J.A."/>
            <person name="Ng W.-L."/>
            <person name="Kazmierczak K.M."/>
            <person name="Andrzejewski T.M."/>
            <person name="Davidsen T.M."/>
            <person name="Wayne K.J."/>
            <person name="Tettelin H."/>
            <person name="Glass J.I."/>
            <person name="Rusch D."/>
            <person name="Podicherti R."/>
            <person name="Tsui H.-C.T."/>
            <person name="Winkler M.E."/>
        </authorList>
    </citation>
    <scope>NUCLEOTIDE SEQUENCE</scope>
</reference>
<keyword evidence="2" id="KW-0813">Transport</keyword>
<gene>
    <name evidence="10" type="ORF">METZ01_LOCUS394453</name>
</gene>
<dbReference type="PANTHER" id="PTHR43297">
    <property type="entry name" value="OLIGOPEPTIDE TRANSPORT ATP-BINDING PROTEIN APPD"/>
    <property type="match status" value="1"/>
</dbReference>
<dbReference type="GO" id="GO:0016887">
    <property type="term" value="F:ATP hydrolysis activity"/>
    <property type="evidence" value="ECO:0007669"/>
    <property type="project" value="InterPro"/>
</dbReference>
<evidence type="ECO:0000256" key="4">
    <source>
        <dbReference type="ARBA" id="ARBA00022519"/>
    </source>
</evidence>
<evidence type="ECO:0000256" key="8">
    <source>
        <dbReference type="ARBA" id="ARBA00023136"/>
    </source>
</evidence>